<protein>
    <recommendedName>
        <fullName evidence="4">MBL fold metallo-hydrolase</fullName>
    </recommendedName>
</protein>
<keyword evidence="1" id="KW-0732">Signal</keyword>
<dbReference type="SUPFAM" id="SSF56281">
    <property type="entry name" value="Metallo-hydrolase/oxidoreductase"/>
    <property type="match status" value="1"/>
</dbReference>
<feature type="signal peptide" evidence="1">
    <location>
        <begin position="1"/>
        <end position="23"/>
    </location>
</feature>
<dbReference type="Proteomes" id="UP000594967">
    <property type="component" value="Chromosome"/>
</dbReference>
<dbReference type="RefSeq" id="WP_197913245.1">
    <property type="nucleotide sequence ID" value="NZ_CP065673.1"/>
</dbReference>
<dbReference type="InterPro" id="IPR036866">
    <property type="entry name" value="RibonucZ/Hydroxyglut_hydro"/>
</dbReference>
<name>A0A7T2SQZ7_SERPL</name>
<gene>
    <name evidence="2" type="ORF">I6G64_21065</name>
</gene>
<dbReference type="Gene3D" id="3.60.15.10">
    <property type="entry name" value="Ribonuclease Z/Hydroxyacylglutathione hydrolase-like"/>
    <property type="match status" value="1"/>
</dbReference>
<evidence type="ECO:0000313" key="3">
    <source>
        <dbReference type="Proteomes" id="UP000594967"/>
    </source>
</evidence>
<dbReference type="EMBL" id="CP065673">
    <property type="protein sequence ID" value="QPS20031.1"/>
    <property type="molecule type" value="Genomic_DNA"/>
</dbReference>
<proteinExistence type="predicted"/>
<sequence length="357" mass="39489">MKRFAAVLIVQLLTGAYSSVSLALNIEKVESLPEPKIQYLGVGGWLLHWQGEGVLISPSFSNPSLMGIKMAPPVRVKANKTRIDRVMPEANDVTMLLVGHGHYDHLLDVPWVMAKQAPNATLYGSTTVKNILHAFSAPQKMAAEGEPWVDSHRVVDATPFMERVSGCENMQMSARAGTWIYSKEDHLRAMPIQSMHASHILGYTVAHSESPVLNDIPTTVFGWKQGQSMAWLIDLLDERKQPTYRIHFQDSPSTPPCGLPPVLNDGKSIDVEILGVAGWENVDNYPEQILKSTKPKLVLLGHWENFFGNDPKQPPVPMPLQNVEGMVRTVEQILSTNNIPATVRMPAPFGDVPLPTN</sequence>
<keyword evidence="3" id="KW-1185">Reference proteome</keyword>
<evidence type="ECO:0000313" key="2">
    <source>
        <dbReference type="EMBL" id="QPS20031.1"/>
    </source>
</evidence>
<accession>A0A7T2SQZ7</accession>
<reference evidence="2 3" key="1">
    <citation type="submission" date="2020-12" db="EMBL/GenBank/DDBJ databases">
        <title>FDA dAtabase for Regulatory Grade micrObial Sequences (FDA-ARGOS): Supporting development and validation of Infectious Disease Dx tests.</title>
        <authorList>
            <person name="Sproer C."/>
            <person name="Gronow S."/>
            <person name="Severitt S."/>
            <person name="Schroder I."/>
            <person name="Tallon L."/>
            <person name="Sadzewicz L."/>
            <person name="Zhao X."/>
            <person name="Boylan J."/>
            <person name="Ott S."/>
            <person name="Bowen H."/>
            <person name="Vavikolanu K."/>
            <person name="Mehta A."/>
            <person name="Aluvathingal J."/>
            <person name="Nadendla S."/>
            <person name="Lowell S."/>
            <person name="Myers T."/>
            <person name="Yan Y."/>
            <person name="Sichtig H."/>
        </authorList>
    </citation>
    <scope>NUCLEOTIDE SEQUENCE [LARGE SCALE GENOMIC DNA]</scope>
    <source>
        <strain evidence="2 3">FDAARGOS_907</strain>
    </source>
</reference>
<evidence type="ECO:0008006" key="4">
    <source>
        <dbReference type="Google" id="ProtNLM"/>
    </source>
</evidence>
<evidence type="ECO:0000256" key="1">
    <source>
        <dbReference type="SAM" id="SignalP"/>
    </source>
</evidence>
<feature type="chain" id="PRO_5047315244" description="MBL fold metallo-hydrolase" evidence="1">
    <location>
        <begin position="24"/>
        <end position="357"/>
    </location>
</feature>
<organism evidence="2 3">
    <name type="scientific">Serratia plymuthica</name>
    <dbReference type="NCBI Taxonomy" id="82996"/>
    <lineage>
        <taxon>Bacteria</taxon>
        <taxon>Pseudomonadati</taxon>
        <taxon>Pseudomonadota</taxon>
        <taxon>Gammaproteobacteria</taxon>
        <taxon>Enterobacterales</taxon>
        <taxon>Yersiniaceae</taxon>
        <taxon>Serratia</taxon>
    </lineage>
</organism>